<dbReference type="SUPFAM" id="SSF56801">
    <property type="entry name" value="Acetyl-CoA synthetase-like"/>
    <property type="match status" value="1"/>
</dbReference>
<dbReference type="AlphaFoldDB" id="A0AAF3JAE4"/>
<evidence type="ECO:0000313" key="4">
    <source>
        <dbReference type="WBParaSite" id="MBELARI_LOCUS6605"/>
    </source>
</evidence>
<protein>
    <recommendedName>
        <fullName evidence="1">acetate--CoA ligase</fullName>
        <ecNumber evidence="1">6.2.1.1</ecNumber>
    </recommendedName>
</protein>
<keyword evidence="3" id="KW-1185">Reference proteome</keyword>
<dbReference type="GO" id="GO:0006085">
    <property type="term" value="P:acetyl-CoA biosynthetic process"/>
    <property type="evidence" value="ECO:0007669"/>
    <property type="project" value="TreeGrafter"/>
</dbReference>
<organism evidence="3 4">
    <name type="scientific">Mesorhabditis belari</name>
    <dbReference type="NCBI Taxonomy" id="2138241"/>
    <lineage>
        <taxon>Eukaryota</taxon>
        <taxon>Metazoa</taxon>
        <taxon>Ecdysozoa</taxon>
        <taxon>Nematoda</taxon>
        <taxon>Chromadorea</taxon>
        <taxon>Rhabditida</taxon>
        <taxon>Rhabditina</taxon>
        <taxon>Rhabditomorpha</taxon>
        <taxon>Rhabditoidea</taxon>
        <taxon>Rhabditidae</taxon>
        <taxon>Mesorhabditinae</taxon>
        <taxon>Mesorhabditis</taxon>
    </lineage>
</organism>
<evidence type="ECO:0000259" key="2">
    <source>
        <dbReference type="Pfam" id="PF00501"/>
    </source>
</evidence>
<evidence type="ECO:0000313" key="3">
    <source>
        <dbReference type="Proteomes" id="UP000887575"/>
    </source>
</evidence>
<evidence type="ECO:0000256" key="1">
    <source>
        <dbReference type="ARBA" id="ARBA00013275"/>
    </source>
</evidence>
<dbReference type="GO" id="GO:0003987">
    <property type="term" value="F:acetate-CoA ligase activity"/>
    <property type="evidence" value="ECO:0007669"/>
    <property type="project" value="UniProtKB-EC"/>
</dbReference>
<accession>A0AAF3JAE4</accession>
<dbReference type="Pfam" id="PF00501">
    <property type="entry name" value="AMP-binding"/>
    <property type="match status" value="1"/>
</dbReference>
<dbReference type="Gene3D" id="3.40.50.12780">
    <property type="entry name" value="N-terminal domain of ligase-like"/>
    <property type="match status" value="1"/>
</dbReference>
<dbReference type="Proteomes" id="UP000887575">
    <property type="component" value="Unassembled WGS sequence"/>
</dbReference>
<dbReference type="WBParaSite" id="MBELARI_LOCUS6605">
    <property type="protein sequence ID" value="MBELARI_LOCUS6605"/>
    <property type="gene ID" value="MBELARI_LOCUS6605"/>
</dbReference>
<sequence length="384" mass="43402">MADHFEKIRKNFEWNDDFSVLNGKAHGGKIDLFKALIEKPGKGRDEFETAIYWEGNYWDEMIHDCAEVEWETIGVLYRKIGNLLSKFGIEKDDSVLIVMSNMVQSPVLILATAALQAHSIPIIGSESCEKIAEILEKSRPKLIVCVDAFWQGEQLIEVKRKIDKALEDLNNDCKCLVIRHVGPNPGMPPPEKHITARRPFYKIEISMTDGRDSDWSDEFVKLDDDFPTKYLSADQVLVKLPIWTKHIQSFQELTVGQLLVDIVEIERNLKGASGISELQPSGHLCLGSFSTHFGISSFFAVLSKGLPPVIFEGVIDYPDPSRIAHIIQKYQISSLLLPIDTKFDPIYMSFVPIPSLNLVICSPQQSTQIAKIFPSTIIDFHQIF</sequence>
<feature type="domain" description="AMP-dependent synthetase/ligase" evidence="2">
    <location>
        <begin position="78"/>
        <end position="179"/>
    </location>
</feature>
<name>A0AAF3JAE4_9BILA</name>
<dbReference type="PANTHER" id="PTHR24095:SF244">
    <property type="entry name" value="ACETYL-COENZYME A SYNTHETASE"/>
    <property type="match status" value="1"/>
</dbReference>
<dbReference type="InterPro" id="IPR000873">
    <property type="entry name" value="AMP-dep_synth/lig_dom"/>
</dbReference>
<reference evidence="4" key="1">
    <citation type="submission" date="2024-02" db="UniProtKB">
        <authorList>
            <consortium name="WormBaseParasite"/>
        </authorList>
    </citation>
    <scope>IDENTIFICATION</scope>
</reference>
<dbReference type="InterPro" id="IPR042099">
    <property type="entry name" value="ANL_N_sf"/>
</dbReference>
<dbReference type="PANTHER" id="PTHR24095">
    <property type="entry name" value="ACETYL-COENZYME A SYNTHETASE"/>
    <property type="match status" value="1"/>
</dbReference>
<dbReference type="EC" id="6.2.1.1" evidence="1"/>
<proteinExistence type="predicted"/>